<keyword evidence="6" id="KW-0472">Membrane</keyword>
<dbReference type="GO" id="GO:0016787">
    <property type="term" value="F:hydrolase activity"/>
    <property type="evidence" value="ECO:0007669"/>
    <property type="project" value="UniProtKB-KW"/>
</dbReference>
<dbReference type="CDD" id="cd09877">
    <property type="entry name" value="PIN_YacL-like"/>
    <property type="match status" value="1"/>
</dbReference>
<dbReference type="PROSITE" id="PS50926">
    <property type="entry name" value="TRAM"/>
    <property type="match status" value="1"/>
</dbReference>
<keyword evidence="6" id="KW-0812">Transmembrane</keyword>
<reference evidence="8 9" key="1">
    <citation type="submission" date="2023-10" db="EMBL/GenBank/DDBJ databases">
        <title>Rubellicoccus peritrichatus gen. nov., sp. nov., isolated from an algae of coral reef tank.</title>
        <authorList>
            <person name="Luo J."/>
        </authorList>
    </citation>
    <scope>NUCLEOTIDE SEQUENCE [LARGE SCALE GENOMIC DNA]</scope>
    <source>
        <strain evidence="8 9">CR14</strain>
    </source>
</reference>
<keyword evidence="9" id="KW-1185">Reference proteome</keyword>
<dbReference type="PANTHER" id="PTHR11603:SF147">
    <property type="entry name" value="MEMBRANE PROTEIN"/>
    <property type="match status" value="1"/>
</dbReference>
<dbReference type="KEGG" id="puo:RZN69_07570"/>
<dbReference type="InterPro" id="IPR052041">
    <property type="entry name" value="Nucleic_acid_metab_PIN/TRAM"/>
</dbReference>
<keyword evidence="4" id="KW-0378">Hydrolase</keyword>
<keyword evidence="2" id="KW-0808">Transferase</keyword>
<accession>A0AAQ3QWP6</accession>
<dbReference type="Proteomes" id="UP001304300">
    <property type="component" value="Chromosome"/>
</dbReference>
<evidence type="ECO:0000259" key="7">
    <source>
        <dbReference type="PROSITE" id="PS50926"/>
    </source>
</evidence>
<feature type="transmembrane region" description="Helical" evidence="6">
    <location>
        <begin position="66"/>
        <end position="85"/>
    </location>
</feature>
<dbReference type="GO" id="GO:0016740">
    <property type="term" value="F:transferase activity"/>
    <property type="evidence" value="ECO:0007669"/>
    <property type="project" value="UniProtKB-KW"/>
</dbReference>
<evidence type="ECO:0000256" key="1">
    <source>
        <dbReference type="ARBA" id="ARBA00001946"/>
    </source>
</evidence>
<gene>
    <name evidence="8" type="ORF">RZN69_07570</name>
</gene>
<evidence type="ECO:0000313" key="8">
    <source>
        <dbReference type="EMBL" id="WOO42948.1"/>
    </source>
</evidence>
<evidence type="ECO:0000256" key="5">
    <source>
        <dbReference type="ARBA" id="ARBA00022842"/>
    </source>
</evidence>
<dbReference type="EMBL" id="CP136920">
    <property type="protein sequence ID" value="WOO42948.1"/>
    <property type="molecule type" value="Genomic_DNA"/>
</dbReference>
<dbReference type="PANTHER" id="PTHR11603">
    <property type="entry name" value="AAA FAMILY ATPASE"/>
    <property type="match status" value="1"/>
</dbReference>
<dbReference type="RefSeq" id="WP_317835482.1">
    <property type="nucleotide sequence ID" value="NZ_CP136920.1"/>
</dbReference>
<keyword evidence="6" id="KW-1133">Transmembrane helix</keyword>
<proteinExistence type="predicted"/>
<evidence type="ECO:0000256" key="4">
    <source>
        <dbReference type="ARBA" id="ARBA00022801"/>
    </source>
</evidence>
<dbReference type="AlphaFoldDB" id="A0AAQ3QWP6"/>
<protein>
    <submittedName>
        <fullName evidence="8">PIN domain-containing protein</fullName>
    </submittedName>
</protein>
<sequence>MNRTFFIIRAFFFTLCIIGAWLLWYAAGFEVTQAPSKLLLYLFTGVLLGALTILVDIFLKGFSLRGLTAVTFGLAMGGLIAFLISSSPLLEKGDAHTIFLVRLGLFVISMYLGTVIALRGRDEFNLVIPYIKFVPQKVDSQVVVVDTSALIDGRIHGICKSGFMASELVVPRFVIDELQHIADSTDPSRQARGRKGLQVLNELRKLENIHLSIQESDLGNREQVDAKLIFVAQSLKARLLTLDFNLAKLAEFQGVDWLNINSLAKALNPEVFVGEKFDIELIKTGKDEGQAIGYLGDGSMVVVNDGEAMIGQTAHVEVVSILPSAGGRMAFCKLIR</sequence>
<organism evidence="8 9">
    <name type="scientific">Rubellicoccus peritrichatus</name>
    <dbReference type="NCBI Taxonomy" id="3080537"/>
    <lineage>
        <taxon>Bacteria</taxon>
        <taxon>Pseudomonadati</taxon>
        <taxon>Verrucomicrobiota</taxon>
        <taxon>Opitutia</taxon>
        <taxon>Puniceicoccales</taxon>
        <taxon>Cerasicoccaceae</taxon>
        <taxon>Rubellicoccus</taxon>
    </lineage>
</organism>
<dbReference type="GO" id="GO:0004518">
    <property type="term" value="F:nuclease activity"/>
    <property type="evidence" value="ECO:0007669"/>
    <property type="project" value="UniProtKB-KW"/>
</dbReference>
<dbReference type="InterPro" id="IPR029060">
    <property type="entry name" value="PIN-like_dom_sf"/>
</dbReference>
<keyword evidence="3" id="KW-0540">Nuclease</keyword>
<evidence type="ECO:0000256" key="3">
    <source>
        <dbReference type="ARBA" id="ARBA00022722"/>
    </source>
</evidence>
<dbReference type="SMART" id="SM00670">
    <property type="entry name" value="PINc"/>
    <property type="match status" value="1"/>
</dbReference>
<comment type="cofactor">
    <cofactor evidence="1">
        <name>Mg(2+)</name>
        <dbReference type="ChEBI" id="CHEBI:18420"/>
    </cofactor>
</comment>
<feature type="transmembrane region" description="Helical" evidence="6">
    <location>
        <begin position="97"/>
        <end position="118"/>
    </location>
</feature>
<dbReference type="Pfam" id="PF01850">
    <property type="entry name" value="PIN"/>
    <property type="match status" value="1"/>
</dbReference>
<keyword evidence="5" id="KW-0460">Magnesium</keyword>
<evidence type="ECO:0000256" key="2">
    <source>
        <dbReference type="ARBA" id="ARBA00022679"/>
    </source>
</evidence>
<dbReference type="InterPro" id="IPR002716">
    <property type="entry name" value="PIN_dom"/>
</dbReference>
<feature type="transmembrane region" description="Helical" evidence="6">
    <location>
        <begin position="38"/>
        <end position="59"/>
    </location>
</feature>
<feature type="transmembrane region" description="Helical" evidence="6">
    <location>
        <begin position="7"/>
        <end position="26"/>
    </location>
</feature>
<feature type="domain" description="TRAM" evidence="7">
    <location>
        <begin position="270"/>
        <end position="336"/>
    </location>
</feature>
<dbReference type="SUPFAM" id="SSF88723">
    <property type="entry name" value="PIN domain-like"/>
    <property type="match status" value="1"/>
</dbReference>
<evidence type="ECO:0000256" key="6">
    <source>
        <dbReference type="SAM" id="Phobius"/>
    </source>
</evidence>
<dbReference type="InterPro" id="IPR002792">
    <property type="entry name" value="TRAM_dom"/>
</dbReference>
<evidence type="ECO:0000313" key="9">
    <source>
        <dbReference type="Proteomes" id="UP001304300"/>
    </source>
</evidence>
<name>A0AAQ3QWP6_9BACT</name>
<dbReference type="Gene3D" id="3.40.50.1010">
    <property type="entry name" value="5'-nuclease"/>
    <property type="match status" value="1"/>
</dbReference>